<dbReference type="GO" id="GO:0001664">
    <property type="term" value="F:G protein-coupled receptor binding"/>
    <property type="evidence" value="ECO:0007669"/>
    <property type="project" value="TreeGrafter"/>
</dbReference>
<dbReference type="PRINTS" id="PR00309">
    <property type="entry name" value="ARRESTIN"/>
</dbReference>
<sequence length="384" mass="41610">MVNAVKVFKKTAPNGKITVYLGRRDFVDNTTSTEPVDGVIVCDNDYLRGRKVFAAVTVTYRYGREEDEVMGLNFSKEMQLATQQVYPSSDSREPTAVQERLVKKLGANAYPFAVTLPETAPCSVQLHSGDDETSKPMGVIYELRVFVGDHSNEKPHKRNSVALAVRKVQFSPVAGNKRQPSTLVSKGFALSSGKLNMEVTLDKELYYHGEQVNATININNGSKKTVKNIKCSIIQHVEVTMTSNQFSREVASLESKEGCPITPGCNLQKSFNMTPLASSNKSKSGIALDGKLKDTDANLASSTVVAAGKNVNDACGIIVSYSMRVKLNCGAIGGDLTADLPFKLMHPVAGAPAKGRGDATYTGGEDLEFEDFARLRRGVSVDQP</sequence>
<name>A0A423U5K4_PENVA</name>
<dbReference type="Proteomes" id="UP000283509">
    <property type="component" value="Unassembled WGS sequence"/>
</dbReference>
<keyword evidence="5" id="KW-1185">Reference proteome</keyword>
<dbReference type="InterPro" id="IPR014753">
    <property type="entry name" value="Arrestin_N"/>
</dbReference>
<dbReference type="InterPro" id="IPR014756">
    <property type="entry name" value="Ig_E-set"/>
</dbReference>
<dbReference type="InterPro" id="IPR011021">
    <property type="entry name" value="Arrestin-like_N"/>
</dbReference>
<comment type="caution">
    <text evidence="4">The sequence shown here is derived from an EMBL/GenBank/DDBJ whole genome shotgun (WGS) entry which is preliminary data.</text>
</comment>
<evidence type="ECO:0000313" key="5">
    <source>
        <dbReference type="Proteomes" id="UP000283509"/>
    </source>
</evidence>
<organism evidence="4 5">
    <name type="scientific">Penaeus vannamei</name>
    <name type="common">Whiteleg shrimp</name>
    <name type="synonym">Litopenaeus vannamei</name>
    <dbReference type="NCBI Taxonomy" id="6689"/>
    <lineage>
        <taxon>Eukaryota</taxon>
        <taxon>Metazoa</taxon>
        <taxon>Ecdysozoa</taxon>
        <taxon>Arthropoda</taxon>
        <taxon>Crustacea</taxon>
        <taxon>Multicrustacea</taxon>
        <taxon>Malacostraca</taxon>
        <taxon>Eumalacostraca</taxon>
        <taxon>Eucarida</taxon>
        <taxon>Decapoda</taxon>
        <taxon>Dendrobranchiata</taxon>
        <taxon>Penaeoidea</taxon>
        <taxon>Penaeidae</taxon>
        <taxon>Penaeus</taxon>
    </lineage>
</organism>
<protein>
    <submittedName>
        <fullName evidence="4">Putative arrestin-like</fullName>
    </submittedName>
</protein>
<evidence type="ECO:0000256" key="1">
    <source>
        <dbReference type="ARBA" id="ARBA00005298"/>
    </source>
</evidence>
<dbReference type="InterPro" id="IPR014752">
    <property type="entry name" value="Arrestin-like_C"/>
</dbReference>
<dbReference type="Pfam" id="PF02752">
    <property type="entry name" value="Arrestin_C"/>
    <property type="match status" value="1"/>
</dbReference>
<dbReference type="InterPro" id="IPR011022">
    <property type="entry name" value="Arrestin_C-like"/>
</dbReference>
<dbReference type="Gene3D" id="2.60.40.840">
    <property type="match status" value="1"/>
</dbReference>
<dbReference type="InterPro" id="IPR000698">
    <property type="entry name" value="Arrestin"/>
</dbReference>
<dbReference type="SMART" id="SM01017">
    <property type="entry name" value="Arrestin_C"/>
    <property type="match status" value="1"/>
</dbReference>
<dbReference type="GO" id="GO:0005737">
    <property type="term" value="C:cytoplasm"/>
    <property type="evidence" value="ECO:0007669"/>
    <property type="project" value="TreeGrafter"/>
</dbReference>
<dbReference type="EMBL" id="QCYY01000613">
    <property type="protein sequence ID" value="ROT83969.1"/>
    <property type="molecule type" value="Genomic_DNA"/>
</dbReference>
<dbReference type="PANTHER" id="PTHR11792:SF23">
    <property type="entry name" value="PHOSRESTIN-1"/>
    <property type="match status" value="1"/>
</dbReference>
<dbReference type="Pfam" id="PF00339">
    <property type="entry name" value="Arrestin_N"/>
    <property type="match status" value="1"/>
</dbReference>
<proteinExistence type="inferred from homology"/>
<comment type="similarity">
    <text evidence="1">Belongs to the arrestin family.</text>
</comment>
<gene>
    <name evidence="4" type="ORF">C7M84_022843</name>
</gene>
<keyword evidence="2" id="KW-0716">Sensory transduction</keyword>
<dbReference type="InterPro" id="IPR017864">
    <property type="entry name" value="Arrestin_CS"/>
</dbReference>
<evidence type="ECO:0000259" key="3">
    <source>
        <dbReference type="SMART" id="SM01017"/>
    </source>
</evidence>
<dbReference type="FunFam" id="2.60.40.840:FF:000002">
    <property type="entry name" value="Arrestin 3"/>
    <property type="match status" value="1"/>
</dbReference>
<dbReference type="PANTHER" id="PTHR11792">
    <property type="entry name" value="ARRESTIN"/>
    <property type="match status" value="1"/>
</dbReference>
<dbReference type="PROSITE" id="PS00295">
    <property type="entry name" value="ARRESTINS"/>
    <property type="match status" value="1"/>
</dbReference>
<dbReference type="GO" id="GO:0016060">
    <property type="term" value="P:negative regulation of phospholipase C-activating phototransduction signaling pathway"/>
    <property type="evidence" value="ECO:0007669"/>
    <property type="project" value="UniProtKB-ARBA"/>
</dbReference>
<dbReference type="GO" id="GO:0045494">
    <property type="term" value="P:photoreceptor cell maintenance"/>
    <property type="evidence" value="ECO:0007669"/>
    <property type="project" value="UniProtKB-ARBA"/>
</dbReference>
<reference evidence="4 5" key="2">
    <citation type="submission" date="2019-01" db="EMBL/GenBank/DDBJ databases">
        <title>The decoding of complex shrimp genome reveals the adaptation for benthos swimmer, frequently molting mechanism and breeding impact on genome.</title>
        <authorList>
            <person name="Sun Y."/>
            <person name="Gao Y."/>
            <person name="Yu Y."/>
        </authorList>
    </citation>
    <scope>NUCLEOTIDE SEQUENCE [LARGE SCALE GENOMIC DNA]</scope>
    <source>
        <tissue evidence="4">Muscle</tissue>
    </source>
</reference>
<feature type="domain" description="Arrestin C-terminal-like" evidence="3">
    <location>
        <begin position="191"/>
        <end position="349"/>
    </location>
</feature>
<dbReference type="SUPFAM" id="SSF81296">
    <property type="entry name" value="E set domains"/>
    <property type="match status" value="2"/>
</dbReference>
<dbReference type="OrthoDB" id="298939at2759"/>
<dbReference type="GO" id="GO:0007165">
    <property type="term" value="P:signal transduction"/>
    <property type="evidence" value="ECO:0007669"/>
    <property type="project" value="InterPro"/>
</dbReference>
<evidence type="ECO:0000313" key="4">
    <source>
        <dbReference type="EMBL" id="ROT83969.1"/>
    </source>
</evidence>
<dbReference type="STRING" id="6689.A0A423U5K4"/>
<evidence type="ECO:0000256" key="2">
    <source>
        <dbReference type="ARBA" id="ARBA00022606"/>
    </source>
</evidence>
<dbReference type="GO" id="GO:0007608">
    <property type="term" value="P:sensory perception of smell"/>
    <property type="evidence" value="ECO:0007669"/>
    <property type="project" value="UniProtKB-ARBA"/>
</dbReference>
<reference evidence="4 5" key="1">
    <citation type="submission" date="2018-04" db="EMBL/GenBank/DDBJ databases">
        <authorList>
            <person name="Zhang X."/>
            <person name="Yuan J."/>
            <person name="Li F."/>
            <person name="Xiang J."/>
        </authorList>
    </citation>
    <scope>NUCLEOTIDE SEQUENCE [LARGE SCALE GENOMIC DNA]</scope>
    <source>
        <tissue evidence="4">Muscle</tissue>
    </source>
</reference>
<dbReference type="GO" id="GO:0002031">
    <property type="term" value="P:G protein-coupled receptor internalization"/>
    <property type="evidence" value="ECO:0007669"/>
    <property type="project" value="TreeGrafter"/>
</dbReference>
<dbReference type="Gene3D" id="2.60.40.640">
    <property type="match status" value="1"/>
</dbReference>
<accession>A0A423U5K4</accession>
<dbReference type="AlphaFoldDB" id="A0A423U5K4"/>